<evidence type="ECO:0000313" key="1">
    <source>
        <dbReference type="EMBL" id="KAJ3527216.1"/>
    </source>
</evidence>
<protein>
    <submittedName>
        <fullName evidence="1">Uncharacterized protein</fullName>
    </submittedName>
</protein>
<comment type="caution">
    <text evidence="1">The sequence shown here is derived from an EMBL/GenBank/DDBJ whole genome shotgun (WGS) entry which is preliminary data.</text>
</comment>
<name>A0ACC1RWK8_9HYPO</name>
<reference evidence="1" key="1">
    <citation type="submission" date="2022-08" db="EMBL/GenBank/DDBJ databases">
        <title>Genome Sequence of Fusarium decemcellulare.</title>
        <authorList>
            <person name="Buettner E."/>
        </authorList>
    </citation>
    <scope>NUCLEOTIDE SEQUENCE</scope>
    <source>
        <strain evidence="1">Babe19</strain>
    </source>
</reference>
<dbReference type="EMBL" id="JANRMS010001595">
    <property type="protein sequence ID" value="KAJ3527216.1"/>
    <property type="molecule type" value="Genomic_DNA"/>
</dbReference>
<organism evidence="1 2">
    <name type="scientific">Fusarium decemcellulare</name>
    <dbReference type="NCBI Taxonomy" id="57161"/>
    <lineage>
        <taxon>Eukaryota</taxon>
        <taxon>Fungi</taxon>
        <taxon>Dikarya</taxon>
        <taxon>Ascomycota</taxon>
        <taxon>Pezizomycotina</taxon>
        <taxon>Sordariomycetes</taxon>
        <taxon>Hypocreomycetidae</taxon>
        <taxon>Hypocreales</taxon>
        <taxon>Nectriaceae</taxon>
        <taxon>Fusarium</taxon>
        <taxon>Fusarium decemcellulare species complex</taxon>
    </lineage>
</organism>
<evidence type="ECO:0000313" key="2">
    <source>
        <dbReference type="Proteomes" id="UP001148629"/>
    </source>
</evidence>
<keyword evidence="2" id="KW-1185">Reference proteome</keyword>
<accession>A0ACC1RWK8</accession>
<gene>
    <name evidence="1" type="ORF">NM208_g10812</name>
</gene>
<sequence length="719" mass="80573">MPKLLQGVFADFVGLTVKNAGVTTTVADNSTFQYDPEHEVVFSIGSLELASIKGKPSVTFLDLVDNPPSTEDPKLINRVRMLLSLSEGLGFEKKVIITEEVRDTVSKCSSRINLDSTNLSDMDEALVDIGASLSIPPKTVSHARNQIRRAIAGFKVLRDIKIPVRDGRFVYADIYLPLSDQGKLPVLLSNTIYGKRIVYSGPDLSDPKDVADFERAEDEWFTTPSTVDIRVPNTTPTVGRWAFQRRFETTSSFNTFLFVPRGYAMIKMDPRGVGQTPGTRNLPGQETSDICDAVEWAASQPWSTGSVGLSGSSYGANVQWPVAALKPKGLKCFIPFATDTDQYRDVAYQGGISHAGYLKKWLVGVQALSPKWQDTGYFYSQMENHPFSDSFWEDGAVDLARIDLPVFLASSQVALVHSRAAFEAWRRISSKDKYLEMVDGNYYSWPNHESASKLLAFTERYLRGKGTELERVGLQMRLGEKQWYWRAESEWEVRGTEYVKWYLTPDKLLSQGEPPTDEASLSYSAEEVPSGPQAGLSFVSEPLTEDIELLGHFAAKLHISSTSHDADVVVHVWALDEHDKVVNYCLRDTVQPLNSGWLRASHRKLDPTKTLPWRPFHTHLERDYAPLKNGEVAELDVELFPASGRLKAGWKIRADVCPSDNQPNVPGFNPPPYRLYAKEIHEGATNTLHLGRRHENYILVPKVPLLDLAEQKPLESIEY</sequence>
<dbReference type="Proteomes" id="UP001148629">
    <property type="component" value="Unassembled WGS sequence"/>
</dbReference>
<proteinExistence type="predicted"/>